<evidence type="ECO:0000313" key="1">
    <source>
        <dbReference type="EMBL" id="CAI9605853.1"/>
    </source>
</evidence>
<protein>
    <submittedName>
        <fullName evidence="1">Uncharacterized protein</fullName>
    </submittedName>
</protein>
<gene>
    <name evidence="1" type="ORF">SPARVUS_LOCUS13676600</name>
</gene>
<evidence type="ECO:0000313" key="2">
    <source>
        <dbReference type="Proteomes" id="UP001162483"/>
    </source>
</evidence>
<keyword evidence="2" id="KW-1185">Reference proteome</keyword>
<accession>A0ABN9GEB0</accession>
<comment type="caution">
    <text evidence="1">The sequence shown here is derived from an EMBL/GenBank/DDBJ whole genome shotgun (WGS) entry which is preliminary data.</text>
</comment>
<organism evidence="1 2">
    <name type="scientific">Staurois parvus</name>
    <dbReference type="NCBI Taxonomy" id="386267"/>
    <lineage>
        <taxon>Eukaryota</taxon>
        <taxon>Metazoa</taxon>
        <taxon>Chordata</taxon>
        <taxon>Craniata</taxon>
        <taxon>Vertebrata</taxon>
        <taxon>Euteleostomi</taxon>
        <taxon>Amphibia</taxon>
        <taxon>Batrachia</taxon>
        <taxon>Anura</taxon>
        <taxon>Neobatrachia</taxon>
        <taxon>Ranoidea</taxon>
        <taxon>Ranidae</taxon>
        <taxon>Staurois</taxon>
    </lineage>
</organism>
<sequence>MYTDHQGTDQCPDDQCSPISATCQCTLMSPVSVHQCHLSVPINAQQCHISVPI</sequence>
<name>A0ABN9GEB0_9NEOB</name>
<dbReference type="Proteomes" id="UP001162483">
    <property type="component" value="Unassembled WGS sequence"/>
</dbReference>
<proteinExistence type="predicted"/>
<dbReference type="EMBL" id="CATNWA010018194">
    <property type="protein sequence ID" value="CAI9605853.1"/>
    <property type="molecule type" value="Genomic_DNA"/>
</dbReference>
<reference evidence="1" key="1">
    <citation type="submission" date="2023-05" db="EMBL/GenBank/DDBJ databases">
        <authorList>
            <person name="Stuckert A."/>
        </authorList>
    </citation>
    <scope>NUCLEOTIDE SEQUENCE</scope>
</reference>